<accession>A0A8T4L6N0</accession>
<dbReference type="Pfam" id="PF00293">
    <property type="entry name" value="NUDIX"/>
    <property type="match status" value="1"/>
</dbReference>
<sequence>MPPRHRGTAIVRDWSKSGHRFLVVRGETPNKQLYILPGGRVEPGETGAQAAKRELYEELHLRALTCRYLFDYLDAPYVLHKVFFIRAKDTPIQRGHGIAAYDWHEPGKRKIHVSRPTKKIIEQYLKK</sequence>
<dbReference type="EMBL" id="JAGVWE010000003">
    <property type="protein sequence ID" value="MBS3062923.1"/>
    <property type="molecule type" value="Genomic_DNA"/>
</dbReference>
<comment type="caution">
    <text evidence="3">The sequence shown here is derived from an EMBL/GenBank/DDBJ whole genome shotgun (WGS) entry which is preliminary data.</text>
</comment>
<dbReference type="SUPFAM" id="SSF55811">
    <property type="entry name" value="Nudix"/>
    <property type="match status" value="1"/>
</dbReference>
<dbReference type="InterPro" id="IPR000086">
    <property type="entry name" value="NUDIX_hydrolase_dom"/>
</dbReference>
<proteinExistence type="predicted"/>
<evidence type="ECO:0000313" key="4">
    <source>
        <dbReference type="Proteomes" id="UP000678237"/>
    </source>
</evidence>
<dbReference type="PRINTS" id="PR00502">
    <property type="entry name" value="NUDIXFAMILY"/>
</dbReference>
<reference evidence="3" key="2">
    <citation type="submission" date="2021-05" db="EMBL/GenBank/DDBJ databases">
        <title>Protein family content uncovers lineage relationships and bacterial pathway maintenance mechanisms in DPANN archaea.</title>
        <authorList>
            <person name="Castelle C.J."/>
            <person name="Meheust R."/>
            <person name="Jaffe A.L."/>
            <person name="Seitz K."/>
            <person name="Gong X."/>
            <person name="Baker B.J."/>
            <person name="Banfield J.F."/>
        </authorList>
    </citation>
    <scope>NUCLEOTIDE SEQUENCE</scope>
    <source>
        <strain evidence="3">RIFCSPLOWO2_01_FULL_58_19</strain>
    </source>
</reference>
<evidence type="ECO:0000259" key="2">
    <source>
        <dbReference type="PROSITE" id="PS51462"/>
    </source>
</evidence>
<dbReference type="InterPro" id="IPR020084">
    <property type="entry name" value="NUDIX_hydrolase_CS"/>
</dbReference>
<evidence type="ECO:0000313" key="3">
    <source>
        <dbReference type="EMBL" id="MBS3062923.1"/>
    </source>
</evidence>
<evidence type="ECO:0000256" key="1">
    <source>
        <dbReference type="ARBA" id="ARBA00022801"/>
    </source>
</evidence>
<dbReference type="PROSITE" id="PS00893">
    <property type="entry name" value="NUDIX_BOX"/>
    <property type="match status" value="1"/>
</dbReference>
<gene>
    <name evidence="3" type="ORF">J4203_03550</name>
</gene>
<organism evidence="3 4">
    <name type="scientific">Candidatus Iainarchaeum sp</name>
    <dbReference type="NCBI Taxonomy" id="3101447"/>
    <lineage>
        <taxon>Archaea</taxon>
        <taxon>Candidatus Iainarchaeota</taxon>
        <taxon>Candidatus Iainarchaeia</taxon>
        <taxon>Candidatus Iainarchaeales</taxon>
        <taxon>Candidatus Iainarchaeaceae</taxon>
        <taxon>Candidatus Iainarchaeum</taxon>
    </lineage>
</organism>
<protein>
    <submittedName>
        <fullName evidence="3">NUDIX domain-containing protein</fullName>
    </submittedName>
</protein>
<dbReference type="Proteomes" id="UP000678237">
    <property type="component" value="Unassembled WGS sequence"/>
</dbReference>
<name>A0A8T4L6N0_9ARCH</name>
<keyword evidence="1" id="KW-0378">Hydrolase</keyword>
<reference evidence="3" key="1">
    <citation type="submission" date="2021-03" db="EMBL/GenBank/DDBJ databases">
        <authorList>
            <person name="Jaffe A."/>
        </authorList>
    </citation>
    <scope>NUCLEOTIDE SEQUENCE</scope>
    <source>
        <strain evidence="3">RIFCSPLOWO2_01_FULL_58_19</strain>
    </source>
</reference>
<dbReference type="InterPro" id="IPR015797">
    <property type="entry name" value="NUDIX_hydrolase-like_dom_sf"/>
</dbReference>
<dbReference type="AlphaFoldDB" id="A0A8T4L6N0"/>
<dbReference type="PROSITE" id="PS51462">
    <property type="entry name" value="NUDIX"/>
    <property type="match status" value="1"/>
</dbReference>
<feature type="domain" description="Nudix hydrolase" evidence="2">
    <location>
        <begin position="3"/>
        <end position="127"/>
    </location>
</feature>
<dbReference type="GO" id="GO:0016787">
    <property type="term" value="F:hydrolase activity"/>
    <property type="evidence" value="ECO:0007669"/>
    <property type="project" value="UniProtKB-KW"/>
</dbReference>
<dbReference type="InterPro" id="IPR020476">
    <property type="entry name" value="Nudix_hydrolase"/>
</dbReference>
<dbReference type="Gene3D" id="3.90.79.10">
    <property type="entry name" value="Nucleoside Triphosphate Pyrophosphohydrolase"/>
    <property type="match status" value="1"/>
</dbReference>